<feature type="compositionally biased region" description="Polar residues" evidence="7">
    <location>
        <begin position="237"/>
        <end position="259"/>
    </location>
</feature>
<dbReference type="PANTHER" id="PTHR10812">
    <property type="entry name" value="TRANSCRIPTION FACTOR AP-2"/>
    <property type="match status" value="1"/>
</dbReference>
<dbReference type="InterPro" id="IPR013854">
    <property type="entry name" value="TF_AP2_C"/>
</dbReference>
<comment type="similarity">
    <text evidence="2">Belongs to the AP-2 family.</text>
</comment>
<evidence type="ECO:0000256" key="3">
    <source>
        <dbReference type="ARBA" id="ARBA00023015"/>
    </source>
</evidence>
<evidence type="ECO:0000256" key="1">
    <source>
        <dbReference type="ARBA" id="ARBA00004123"/>
    </source>
</evidence>
<keyword evidence="4" id="KW-0238">DNA-binding</keyword>
<feature type="domain" description="Transcription factor AP-2 C-terminal" evidence="8">
    <location>
        <begin position="291"/>
        <end position="485"/>
    </location>
</feature>
<evidence type="ECO:0000313" key="10">
    <source>
        <dbReference type="WBParaSite" id="PTRK_0000198500.1"/>
    </source>
</evidence>
<evidence type="ECO:0000256" key="6">
    <source>
        <dbReference type="ARBA" id="ARBA00023242"/>
    </source>
</evidence>
<dbReference type="InterPro" id="IPR004979">
    <property type="entry name" value="TF_AP2"/>
</dbReference>
<dbReference type="GO" id="GO:0005634">
    <property type="term" value="C:nucleus"/>
    <property type="evidence" value="ECO:0007669"/>
    <property type="project" value="UniProtKB-SubCell"/>
</dbReference>
<dbReference type="PANTHER" id="PTHR10812:SF17">
    <property type="entry name" value="TRANSCRIPTION FACTOR AP-2, ISOFORM D"/>
    <property type="match status" value="1"/>
</dbReference>
<dbReference type="STRING" id="131310.A0A0N4Z4R9"/>
<sequence length="536" mass="59413">MQRSNEGIDYQAYTNNMQNFDFASLFQLQNPLFNAASTQMLGTNGQINGYTNGMMPSNVEVSQTSQNNVLNISDESSKKRKRTSNCDDKGERSPSKKRANNDQHVSDDKSGEKHESETNNSNQNGQQIKDERQTPDIGTNWFVTPQASSTPNVVSKEGQDSTNYFFGAQYYPQMNNLITNMSTYSNIGGLNNCEGSYNYGTYNSTLFSNHQQSNNEGEDQNNDQNNSKELTSEKSNDSGVSGESHSSPDSTNSGGDCNGEYSNKLVTTANPFNPSQIVTRDLSTISPFDIFCTVPGRLSLLSATTKYRVSVGEIQRRISPPECLNASILGGILRKAKSKDGGKMLRDSLSQINVVLPAGRRKAYKVTSFTSLVEEEAITLAKDYHYICDSEFPAKVIGQSIVNTEVQSNTEIEKLKIIFEHTRIGIKLVCDLLNKDRSPISTNSLPHVLNQNIQGPLTRFSMITHGFGTLSLIGAFNALNNVFDEGSKYIESCMQQPQINLQSGFSVPMHNQNQFPSQMGMNQMNFHQNSANNFRM</sequence>
<proteinExistence type="inferred from homology"/>
<dbReference type="WBParaSite" id="PTRK_0000198500.1">
    <property type="protein sequence ID" value="PTRK_0000198500.1"/>
    <property type="gene ID" value="PTRK_0000198500"/>
</dbReference>
<evidence type="ECO:0000256" key="4">
    <source>
        <dbReference type="ARBA" id="ARBA00023125"/>
    </source>
</evidence>
<dbReference type="Proteomes" id="UP000038045">
    <property type="component" value="Unplaced"/>
</dbReference>
<dbReference type="PRINTS" id="PR01748">
    <property type="entry name" value="AP2TNSCPFCT"/>
</dbReference>
<dbReference type="GO" id="GO:0000981">
    <property type="term" value="F:DNA-binding transcription factor activity, RNA polymerase II-specific"/>
    <property type="evidence" value="ECO:0007669"/>
    <property type="project" value="TreeGrafter"/>
</dbReference>
<organism evidence="9 10">
    <name type="scientific">Parastrongyloides trichosuri</name>
    <name type="common">Possum-specific nematode worm</name>
    <dbReference type="NCBI Taxonomy" id="131310"/>
    <lineage>
        <taxon>Eukaryota</taxon>
        <taxon>Metazoa</taxon>
        <taxon>Ecdysozoa</taxon>
        <taxon>Nematoda</taxon>
        <taxon>Chromadorea</taxon>
        <taxon>Rhabditida</taxon>
        <taxon>Tylenchina</taxon>
        <taxon>Panagrolaimomorpha</taxon>
        <taxon>Strongyloidoidea</taxon>
        <taxon>Strongyloididae</taxon>
        <taxon>Parastrongyloides</taxon>
    </lineage>
</organism>
<feature type="compositionally biased region" description="Polar residues" evidence="7">
    <location>
        <begin position="141"/>
        <end position="153"/>
    </location>
</feature>
<keyword evidence="5" id="KW-0804">Transcription</keyword>
<feature type="compositionally biased region" description="Basic and acidic residues" evidence="7">
    <location>
        <begin position="84"/>
        <end position="117"/>
    </location>
</feature>
<feature type="region of interest" description="Disordered" evidence="7">
    <location>
        <begin position="69"/>
        <end position="158"/>
    </location>
</feature>
<evidence type="ECO:0000256" key="5">
    <source>
        <dbReference type="ARBA" id="ARBA00023163"/>
    </source>
</evidence>
<keyword evidence="3" id="KW-0805">Transcription regulation</keyword>
<keyword evidence="6" id="KW-0539">Nucleus</keyword>
<dbReference type="GO" id="GO:0000977">
    <property type="term" value="F:RNA polymerase II transcription regulatory region sequence-specific DNA binding"/>
    <property type="evidence" value="ECO:0007669"/>
    <property type="project" value="TreeGrafter"/>
</dbReference>
<comment type="subcellular location">
    <subcellularLocation>
        <location evidence="1">Nucleus</location>
    </subcellularLocation>
</comment>
<evidence type="ECO:0000256" key="2">
    <source>
        <dbReference type="ARBA" id="ARBA00007770"/>
    </source>
</evidence>
<protein>
    <submittedName>
        <fullName evidence="10">TF_AP-2 domain-containing protein</fullName>
    </submittedName>
</protein>
<evidence type="ECO:0000256" key="7">
    <source>
        <dbReference type="SAM" id="MobiDB-lite"/>
    </source>
</evidence>
<dbReference type="AlphaFoldDB" id="A0A0N4Z4R9"/>
<name>A0A0N4Z4R9_PARTI</name>
<keyword evidence="9" id="KW-1185">Reference proteome</keyword>
<evidence type="ECO:0000313" key="9">
    <source>
        <dbReference type="Proteomes" id="UP000038045"/>
    </source>
</evidence>
<dbReference type="Pfam" id="PF03299">
    <property type="entry name" value="TF_AP-2"/>
    <property type="match status" value="1"/>
</dbReference>
<accession>A0A0N4Z4R9</accession>
<dbReference type="GO" id="GO:0042127">
    <property type="term" value="P:regulation of cell population proliferation"/>
    <property type="evidence" value="ECO:0007669"/>
    <property type="project" value="TreeGrafter"/>
</dbReference>
<reference evidence="10" key="1">
    <citation type="submission" date="2017-02" db="UniProtKB">
        <authorList>
            <consortium name="WormBaseParasite"/>
        </authorList>
    </citation>
    <scope>IDENTIFICATION</scope>
</reference>
<evidence type="ECO:0000259" key="8">
    <source>
        <dbReference type="Pfam" id="PF03299"/>
    </source>
</evidence>
<feature type="compositionally biased region" description="Polar residues" evidence="7">
    <location>
        <begin position="118"/>
        <end position="127"/>
    </location>
</feature>
<feature type="region of interest" description="Disordered" evidence="7">
    <location>
        <begin position="207"/>
        <end position="259"/>
    </location>
</feature>